<dbReference type="Gene3D" id="3.80.10.10">
    <property type="entry name" value="Ribonuclease Inhibitor"/>
    <property type="match status" value="1"/>
</dbReference>
<dbReference type="AlphaFoldDB" id="A4HQL1"/>
<keyword evidence="3" id="KW-1185">Reference proteome</keyword>
<feature type="compositionally biased region" description="Basic residues" evidence="1">
    <location>
        <begin position="717"/>
        <end position="726"/>
    </location>
</feature>
<protein>
    <recommendedName>
        <fullName evidence="4">Leucine-rich repeat protein</fullName>
    </recommendedName>
</protein>
<dbReference type="VEuPathDB" id="TriTrypDB:LbrM.35.7270"/>
<reference evidence="2 3" key="1">
    <citation type="journal article" date="2007" name="Nat. Genet.">
        <title>Comparative genomic analysis of three Leishmania species that cause diverse human disease.</title>
        <authorList>
            <person name="Peacock C.S."/>
            <person name="Seeger K."/>
            <person name="Harris D."/>
            <person name="Murphy L."/>
            <person name="Ruiz J.C."/>
            <person name="Quail M.A."/>
            <person name="Peters N."/>
            <person name="Adlem E."/>
            <person name="Tivey A."/>
            <person name="Aslett M."/>
            <person name="Kerhornou A."/>
            <person name="Ivens A."/>
            <person name="Fraser A."/>
            <person name="Rajandream M.A."/>
            <person name="Carver T."/>
            <person name="Norbertczak H."/>
            <person name="Chillingworth T."/>
            <person name="Hance Z."/>
            <person name="Jagels K."/>
            <person name="Moule S."/>
            <person name="Ormond D."/>
            <person name="Rutter S."/>
            <person name="Squares R."/>
            <person name="Whitehead S."/>
            <person name="Rabbinowitsch E."/>
            <person name="Arrowsmith C."/>
            <person name="White B."/>
            <person name="Thurston S."/>
            <person name="Bringaud F."/>
            <person name="Baldauf S.L."/>
            <person name="Faulconbridge A."/>
            <person name="Jeffares D."/>
            <person name="Depledge D.P."/>
            <person name="Oyola S.O."/>
            <person name="Hilley J.D."/>
            <person name="Brito L.O."/>
            <person name="Tosi L.R."/>
            <person name="Barrell B."/>
            <person name="Cruz A.K."/>
            <person name="Mottram J.C."/>
            <person name="Smith D.F."/>
            <person name="Berriman M."/>
        </authorList>
    </citation>
    <scope>NUCLEOTIDE SEQUENCE [LARGE SCALE GENOMIC DNA]</scope>
    <source>
        <strain evidence="2 3">MHOM/BR/75/M2904</strain>
    </source>
</reference>
<dbReference type="EMBL" id="FR799010">
    <property type="protein sequence ID" value="CAM44480.1"/>
    <property type="molecule type" value="Genomic_DNA"/>
</dbReference>
<evidence type="ECO:0008006" key="4">
    <source>
        <dbReference type="Google" id="ProtNLM"/>
    </source>
</evidence>
<sequence length="726" mass="79399">MVFHRLDLVDQGVESLEGLAERKDENFLVINLQRNRLTSFEFFGTHKYVTEVHFQHNRIQSFRGLTKQVSLKSLHLQGCPVSCHPYYRLMALLTIGFGLEDVDGLPITSHERHVANGLGKRAALAVSYGWLLDLHPRTDAEYDVIINEFRRLRKDEYRRTQNADLLSVKDVLANLDRTQRQCGYNATAELQLAERQQIITRLARRVAQLERLLAVSPPAHVVPLLPPSDDAVGELGNKTVSSSSDLFSAAELALMDSMRFVQGIQLRHNLGTEQSGFQRVCLQVDHTALTAESYLSRVRLVQLPLRSLRVRYARPLTLVAEDQMGGTIELRFDSLPLLQAVYKAVFFFSAYLVPPLSVITQSELQRGESLCHSYPEALTPSVAPMNAFATLEAGPSASCHTTSERSVHSAEADALTPTASGSRMVRDAPATKRLATLDNVADVPPLPATHPRLSTTRRSHSSFSLESTQQSRSTVAVTKDCPTPVALSVESHKSVDASVIHASGAVPKSPKSKVTKVHLVPLKSKGFSSLSPNYIDSDSIAFYSDAQSHDYATVENVAVAGERSSTSPSFCLASLATSDAASPAGRTETPPPPCVPPRKKQAERIHVTPSVTSVKGRGEARAALLPRSDAIPSFQATSTPGDSLQSPFIVSRGRWTEEQSNSINFQTDVTDGDGVKANTVDSAAKNSIRSGVSSRFGGLLIESSSDSEERELMRSTLRTHKMKTTQ</sequence>
<dbReference type="RefSeq" id="XP_001569336.1">
    <property type="nucleotide sequence ID" value="XM_001569286.1"/>
</dbReference>
<dbReference type="InterPro" id="IPR032675">
    <property type="entry name" value="LRR_dom_sf"/>
</dbReference>
<organism evidence="2 3">
    <name type="scientific">Leishmania braziliensis</name>
    <dbReference type="NCBI Taxonomy" id="5660"/>
    <lineage>
        <taxon>Eukaryota</taxon>
        <taxon>Discoba</taxon>
        <taxon>Euglenozoa</taxon>
        <taxon>Kinetoplastea</taxon>
        <taxon>Metakinetoplastina</taxon>
        <taxon>Trypanosomatida</taxon>
        <taxon>Trypanosomatidae</taxon>
        <taxon>Leishmaniinae</taxon>
        <taxon>Leishmania</taxon>
        <taxon>Leishmania braziliensis species complex</taxon>
    </lineage>
</organism>
<evidence type="ECO:0000256" key="1">
    <source>
        <dbReference type="SAM" id="MobiDB-lite"/>
    </source>
</evidence>
<reference evidence="2 3" key="2">
    <citation type="journal article" date="2011" name="Genome Res.">
        <title>Chromosome and gene copy number variation allow major structural change between species and strains of Leishmania.</title>
        <authorList>
            <person name="Rogers M.B."/>
            <person name="Hilley J.D."/>
            <person name="Dickens N.J."/>
            <person name="Wilkes J."/>
            <person name="Bates P.A."/>
            <person name="Depledge D.P."/>
            <person name="Harris D."/>
            <person name="Her Y."/>
            <person name="Herzyk P."/>
            <person name="Imamura H."/>
            <person name="Otto T.D."/>
            <person name="Sanders M."/>
            <person name="Seeger K."/>
            <person name="Dujardin J.C."/>
            <person name="Berriman M."/>
            <person name="Smith D.F."/>
            <person name="Hertz-Fowler C."/>
            <person name="Mottram J.C."/>
        </authorList>
    </citation>
    <scope>NUCLEOTIDE SEQUENCE [LARGE SCALE GENOMIC DNA]</scope>
    <source>
        <strain evidence="2 3">MHOM/BR/75/M2904</strain>
    </source>
</reference>
<feature type="compositionally biased region" description="Basic and acidic residues" evidence="1">
    <location>
        <begin position="402"/>
        <end position="411"/>
    </location>
</feature>
<dbReference type="Proteomes" id="UP000007258">
    <property type="component" value="Chromosome 36"/>
</dbReference>
<dbReference type="OMA" id="PYYRLMA"/>
<name>A4HQL1_LEIBR</name>
<dbReference type="SUPFAM" id="SSF52058">
    <property type="entry name" value="L domain-like"/>
    <property type="match status" value="1"/>
</dbReference>
<evidence type="ECO:0000313" key="2">
    <source>
        <dbReference type="EMBL" id="CAM44480.1"/>
    </source>
</evidence>
<feature type="region of interest" description="Disordered" evidence="1">
    <location>
        <begin position="438"/>
        <end position="477"/>
    </location>
</feature>
<feature type="region of interest" description="Disordered" evidence="1">
    <location>
        <begin position="705"/>
        <end position="726"/>
    </location>
</feature>
<evidence type="ECO:0000313" key="3">
    <source>
        <dbReference type="Proteomes" id="UP000007258"/>
    </source>
</evidence>
<dbReference type="KEGG" id="lbz:LBRM_35_7270"/>
<feature type="region of interest" description="Disordered" evidence="1">
    <location>
        <begin position="399"/>
        <end position="423"/>
    </location>
</feature>
<feature type="region of interest" description="Disordered" evidence="1">
    <location>
        <begin position="580"/>
        <end position="615"/>
    </location>
</feature>
<proteinExistence type="predicted"/>
<feature type="compositionally biased region" description="Polar residues" evidence="1">
    <location>
        <begin position="461"/>
        <end position="476"/>
    </location>
</feature>
<accession>A4HQL1</accession>
<dbReference type="InParanoid" id="A4HQL1"/>
<gene>
    <name evidence="2" type="ORF">LBRM_35_7270</name>
</gene>
<dbReference type="GeneID" id="5420323"/>